<dbReference type="InterPro" id="IPR052709">
    <property type="entry name" value="Transposase-MT_Hybrid"/>
</dbReference>
<dbReference type="PANTHER" id="PTHR46060">
    <property type="entry name" value="MARINER MOS1 TRANSPOSASE-LIKE PROTEIN"/>
    <property type="match status" value="1"/>
</dbReference>
<proteinExistence type="predicted"/>
<keyword evidence="2" id="KW-1185">Reference proteome</keyword>
<organism evidence="1 2">
    <name type="scientific">Cryptotermes secundus</name>
    <dbReference type="NCBI Taxonomy" id="105785"/>
    <lineage>
        <taxon>Eukaryota</taxon>
        <taxon>Metazoa</taxon>
        <taxon>Ecdysozoa</taxon>
        <taxon>Arthropoda</taxon>
        <taxon>Hexapoda</taxon>
        <taxon>Insecta</taxon>
        <taxon>Pterygota</taxon>
        <taxon>Neoptera</taxon>
        <taxon>Polyneoptera</taxon>
        <taxon>Dictyoptera</taxon>
        <taxon>Blattodea</taxon>
        <taxon>Blattoidea</taxon>
        <taxon>Termitoidae</taxon>
        <taxon>Kalotermitidae</taxon>
        <taxon>Cryptotermitinae</taxon>
        <taxon>Cryptotermes</taxon>
    </lineage>
</organism>
<dbReference type="EMBL" id="NEVH01023280">
    <property type="protein sequence ID" value="PNF18069.1"/>
    <property type="molecule type" value="Genomic_DNA"/>
</dbReference>
<dbReference type="GO" id="GO:0003676">
    <property type="term" value="F:nucleic acid binding"/>
    <property type="evidence" value="ECO:0007669"/>
    <property type="project" value="InterPro"/>
</dbReference>
<name>A0A2J7PP41_9NEOP</name>
<evidence type="ECO:0000313" key="2">
    <source>
        <dbReference type="Proteomes" id="UP000235965"/>
    </source>
</evidence>
<sequence>MLMQVYWDNAVKKTAVYKCVSRFSDVRESVTYKERSGWPAMSITEENILKVNQILRENHRLTVRSIAEQVNIERKTVREEGVNKKKVSAKMVPKELTKFFLFQKIKDILKGRNFDDTDDIRSSTTAAVKAIPENQFQNCLEGRTRCWHQCMVTTVIFSNEVCSTFTAMSSRNLLSDHIVSICIVLLRSATIDRTEITIIHDELINS</sequence>
<dbReference type="InterPro" id="IPR036397">
    <property type="entry name" value="RNaseH_sf"/>
</dbReference>
<reference evidence="1 2" key="1">
    <citation type="submission" date="2017-12" db="EMBL/GenBank/DDBJ databases">
        <title>Hemimetabolous genomes reveal molecular basis of termite eusociality.</title>
        <authorList>
            <person name="Harrison M.C."/>
            <person name="Jongepier E."/>
            <person name="Robertson H.M."/>
            <person name="Arning N."/>
            <person name="Bitard-Feildel T."/>
            <person name="Chao H."/>
            <person name="Childers C.P."/>
            <person name="Dinh H."/>
            <person name="Doddapaneni H."/>
            <person name="Dugan S."/>
            <person name="Gowin J."/>
            <person name="Greiner C."/>
            <person name="Han Y."/>
            <person name="Hu H."/>
            <person name="Hughes D.S.T."/>
            <person name="Huylmans A.-K."/>
            <person name="Kemena C."/>
            <person name="Kremer L.P.M."/>
            <person name="Lee S.L."/>
            <person name="Lopez-Ezquerra A."/>
            <person name="Mallet L."/>
            <person name="Monroy-Kuhn J.M."/>
            <person name="Moser A."/>
            <person name="Murali S.C."/>
            <person name="Muzny D.M."/>
            <person name="Otani S."/>
            <person name="Piulachs M.-D."/>
            <person name="Poelchau M."/>
            <person name="Qu J."/>
            <person name="Schaub F."/>
            <person name="Wada-Katsumata A."/>
            <person name="Worley K.C."/>
            <person name="Xie Q."/>
            <person name="Ylla G."/>
            <person name="Poulsen M."/>
            <person name="Gibbs R.A."/>
            <person name="Schal C."/>
            <person name="Richards S."/>
            <person name="Belles X."/>
            <person name="Korb J."/>
            <person name="Bornberg-Bauer E."/>
        </authorList>
    </citation>
    <scope>NUCLEOTIDE SEQUENCE [LARGE SCALE GENOMIC DNA]</scope>
    <source>
        <tissue evidence="1">Whole body</tissue>
    </source>
</reference>
<dbReference type="Gene3D" id="3.30.420.10">
    <property type="entry name" value="Ribonuclease H-like superfamily/Ribonuclease H"/>
    <property type="match status" value="1"/>
</dbReference>
<dbReference type="Proteomes" id="UP000235965">
    <property type="component" value="Unassembled WGS sequence"/>
</dbReference>
<accession>A0A2J7PP41</accession>
<protein>
    <submittedName>
        <fullName evidence="1">Uncharacterized protein</fullName>
    </submittedName>
</protein>
<gene>
    <name evidence="1" type="ORF">B7P43_G03315</name>
</gene>
<evidence type="ECO:0000313" key="1">
    <source>
        <dbReference type="EMBL" id="PNF18069.1"/>
    </source>
</evidence>
<dbReference type="STRING" id="105785.A0A2J7PP41"/>
<dbReference type="AlphaFoldDB" id="A0A2J7PP41"/>
<dbReference type="InParanoid" id="A0A2J7PP41"/>
<dbReference type="PANTHER" id="PTHR46060:SF1">
    <property type="entry name" value="MARINER MOS1 TRANSPOSASE-LIKE PROTEIN"/>
    <property type="match status" value="1"/>
</dbReference>
<comment type="caution">
    <text evidence="1">The sequence shown here is derived from an EMBL/GenBank/DDBJ whole genome shotgun (WGS) entry which is preliminary data.</text>
</comment>